<keyword evidence="6" id="KW-0371">Homeobox</keyword>
<sequence length="187" mass="21490">MKITCLADIWFQNRRAKWRKKDNTKKGPGRPAHNSHLQSCSGEPISLNELEAKKKSEKRKRITKAIERQARKLHLNGIEVNMEQLRTDYLKQYRKSRALTHSDNETNDSELQIDVVGDSGSHQVNKFDSECNNSISSERKYQRSSLSTVNTFDNTSIEDSINDELEESNDSVTQPFMTIESILNSET</sequence>
<evidence type="ECO:0000256" key="2">
    <source>
        <dbReference type="ARBA" id="ARBA00022782"/>
    </source>
</evidence>
<evidence type="ECO:0000256" key="3">
    <source>
        <dbReference type="ARBA" id="ARBA00022902"/>
    </source>
</evidence>
<keyword evidence="2" id="KW-0221">Differentiation</keyword>
<reference evidence="10" key="1">
    <citation type="submission" date="2014-03" db="EMBL/GenBank/DDBJ databases">
        <authorList>
            <person name="Aksoy S."/>
            <person name="Warren W."/>
            <person name="Wilson R.K."/>
        </authorList>
    </citation>
    <scope>NUCLEOTIDE SEQUENCE [LARGE SCALE GENOMIC DNA]</scope>
    <source>
        <strain evidence="10">IAEA</strain>
    </source>
</reference>
<dbReference type="VEuPathDB" id="VectorBase:GBRI011121"/>
<dbReference type="GO" id="GO:0007399">
    <property type="term" value="P:nervous system development"/>
    <property type="evidence" value="ECO:0007669"/>
    <property type="project" value="UniProtKB-KW"/>
</dbReference>
<keyword evidence="1" id="KW-0217">Developmental protein</keyword>
<evidence type="ECO:0000256" key="4">
    <source>
        <dbReference type="ARBA" id="ARBA00023015"/>
    </source>
</evidence>
<evidence type="ECO:0000256" key="6">
    <source>
        <dbReference type="PROSITE-ProRule" id="PRU00108"/>
    </source>
</evidence>
<evidence type="ECO:0000256" key="7">
    <source>
        <dbReference type="SAM" id="MobiDB-lite"/>
    </source>
</evidence>
<dbReference type="GO" id="GO:1990837">
    <property type="term" value="F:sequence-specific double-stranded DNA binding"/>
    <property type="evidence" value="ECO:0007669"/>
    <property type="project" value="TreeGrafter"/>
</dbReference>
<name>A0A1A9W9G0_9MUSC</name>
<evidence type="ECO:0000313" key="9">
    <source>
        <dbReference type="EnsemblMetazoa" id="GBRI011121-PA"/>
    </source>
</evidence>
<keyword evidence="10" id="KW-1185">Reference proteome</keyword>
<feature type="domain" description="Homeobox" evidence="8">
    <location>
        <begin position="9"/>
        <end position="21"/>
    </location>
</feature>
<feature type="region of interest" description="Disordered" evidence="7">
    <location>
        <begin position="19"/>
        <end position="41"/>
    </location>
</feature>
<comment type="subcellular location">
    <subcellularLocation>
        <location evidence="6">Nucleus</location>
    </subcellularLocation>
</comment>
<evidence type="ECO:0000259" key="8">
    <source>
        <dbReference type="PROSITE" id="PS50071"/>
    </source>
</evidence>
<proteinExistence type="predicted"/>
<keyword evidence="3" id="KW-0524">Neurogenesis</keyword>
<evidence type="ECO:0000313" key="10">
    <source>
        <dbReference type="Proteomes" id="UP000091820"/>
    </source>
</evidence>
<dbReference type="PROSITE" id="PS50071">
    <property type="entry name" value="HOMEOBOX_2"/>
    <property type="match status" value="1"/>
</dbReference>
<dbReference type="GO" id="GO:0030154">
    <property type="term" value="P:cell differentiation"/>
    <property type="evidence" value="ECO:0007669"/>
    <property type="project" value="UniProtKB-KW"/>
</dbReference>
<dbReference type="AlphaFoldDB" id="A0A1A9W9G0"/>
<keyword evidence="6" id="KW-0238">DNA-binding</keyword>
<evidence type="ECO:0000256" key="5">
    <source>
        <dbReference type="ARBA" id="ARBA00023163"/>
    </source>
</evidence>
<keyword evidence="6" id="KW-0539">Nucleus</keyword>
<dbReference type="Proteomes" id="UP000091820">
    <property type="component" value="Unassembled WGS sequence"/>
</dbReference>
<keyword evidence="5" id="KW-0804">Transcription</keyword>
<dbReference type="EnsemblMetazoa" id="GBRI011121-RA">
    <property type="protein sequence ID" value="GBRI011121-PA"/>
    <property type="gene ID" value="GBRI011121"/>
</dbReference>
<evidence type="ECO:0000256" key="1">
    <source>
        <dbReference type="ARBA" id="ARBA00022473"/>
    </source>
</evidence>
<dbReference type="STRING" id="37001.A0A1A9W9G0"/>
<dbReference type="PANTHER" id="PTHR46799:SF1">
    <property type="entry name" value="HOMEOBOX PROTEIN UNC-4 HOMOLOG"/>
    <property type="match status" value="1"/>
</dbReference>
<protein>
    <recommendedName>
        <fullName evidence="8">Homeobox domain-containing protein</fullName>
    </recommendedName>
</protein>
<dbReference type="GO" id="GO:0010468">
    <property type="term" value="P:regulation of gene expression"/>
    <property type="evidence" value="ECO:0007669"/>
    <property type="project" value="TreeGrafter"/>
</dbReference>
<organism evidence="9 10">
    <name type="scientific">Glossina brevipalpis</name>
    <dbReference type="NCBI Taxonomy" id="37001"/>
    <lineage>
        <taxon>Eukaryota</taxon>
        <taxon>Metazoa</taxon>
        <taxon>Ecdysozoa</taxon>
        <taxon>Arthropoda</taxon>
        <taxon>Hexapoda</taxon>
        <taxon>Insecta</taxon>
        <taxon>Pterygota</taxon>
        <taxon>Neoptera</taxon>
        <taxon>Endopterygota</taxon>
        <taxon>Diptera</taxon>
        <taxon>Brachycera</taxon>
        <taxon>Muscomorpha</taxon>
        <taxon>Hippoboscoidea</taxon>
        <taxon>Glossinidae</taxon>
        <taxon>Glossina</taxon>
    </lineage>
</organism>
<dbReference type="PANTHER" id="PTHR46799">
    <property type="entry name" value="HOMEOBOX PROTEIN UNC-4 HOMOLOG"/>
    <property type="match status" value="1"/>
</dbReference>
<feature type="DNA-binding region" description="Homeobox" evidence="6">
    <location>
        <begin position="11"/>
        <end position="22"/>
    </location>
</feature>
<accession>A0A1A9W9G0</accession>
<reference evidence="9" key="2">
    <citation type="submission" date="2020-05" db="UniProtKB">
        <authorList>
            <consortium name="EnsemblMetazoa"/>
        </authorList>
    </citation>
    <scope>IDENTIFICATION</scope>
    <source>
        <strain evidence="9">IAEA</strain>
    </source>
</reference>
<dbReference type="CDD" id="cd00086">
    <property type="entry name" value="homeodomain"/>
    <property type="match status" value="1"/>
</dbReference>
<dbReference type="GO" id="GO:0005634">
    <property type="term" value="C:nucleus"/>
    <property type="evidence" value="ECO:0007669"/>
    <property type="project" value="UniProtKB-SubCell"/>
</dbReference>
<dbReference type="InterPro" id="IPR001356">
    <property type="entry name" value="HD"/>
</dbReference>
<keyword evidence="4" id="KW-0805">Transcription regulation</keyword>